<name>A0A5B0NLS0_PUCGR</name>
<feature type="region of interest" description="Disordered" evidence="1">
    <location>
        <begin position="1"/>
        <end position="46"/>
    </location>
</feature>
<reference evidence="2 3" key="1">
    <citation type="submission" date="2019-05" db="EMBL/GenBank/DDBJ databases">
        <title>Emergence of the Ug99 lineage of the wheat stem rust pathogen through somatic hybridization.</title>
        <authorList>
            <person name="Li F."/>
            <person name="Upadhyaya N.M."/>
            <person name="Sperschneider J."/>
            <person name="Matny O."/>
            <person name="Nguyen-Phuc H."/>
            <person name="Mago R."/>
            <person name="Raley C."/>
            <person name="Miller M.E."/>
            <person name="Silverstein K.A.T."/>
            <person name="Henningsen E."/>
            <person name="Hirsch C.D."/>
            <person name="Visser B."/>
            <person name="Pretorius Z.A."/>
            <person name="Steffenson B.J."/>
            <person name="Schwessinger B."/>
            <person name="Dodds P.N."/>
            <person name="Figueroa M."/>
        </authorList>
    </citation>
    <scope>NUCLEOTIDE SEQUENCE [LARGE SCALE GENOMIC DNA]</scope>
    <source>
        <strain evidence="2">21-0</strain>
    </source>
</reference>
<evidence type="ECO:0000256" key="1">
    <source>
        <dbReference type="SAM" id="MobiDB-lite"/>
    </source>
</evidence>
<dbReference type="Proteomes" id="UP000324748">
    <property type="component" value="Unassembled WGS sequence"/>
</dbReference>
<gene>
    <name evidence="2" type="ORF">PGT21_020174</name>
</gene>
<evidence type="ECO:0000313" key="3">
    <source>
        <dbReference type="Proteomes" id="UP000324748"/>
    </source>
</evidence>
<feature type="compositionally biased region" description="Polar residues" evidence="1">
    <location>
        <begin position="10"/>
        <end position="27"/>
    </location>
</feature>
<keyword evidence="3" id="KW-1185">Reference proteome</keyword>
<dbReference type="EMBL" id="VSWC01000093">
    <property type="protein sequence ID" value="KAA1089496.1"/>
    <property type="molecule type" value="Genomic_DNA"/>
</dbReference>
<comment type="caution">
    <text evidence="2">The sequence shown here is derived from an EMBL/GenBank/DDBJ whole genome shotgun (WGS) entry which is preliminary data.</text>
</comment>
<dbReference type="AlphaFoldDB" id="A0A5B0NLS0"/>
<organism evidence="2 3">
    <name type="scientific">Puccinia graminis f. sp. tritici</name>
    <dbReference type="NCBI Taxonomy" id="56615"/>
    <lineage>
        <taxon>Eukaryota</taxon>
        <taxon>Fungi</taxon>
        <taxon>Dikarya</taxon>
        <taxon>Basidiomycota</taxon>
        <taxon>Pucciniomycotina</taxon>
        <taxon>Pucciniomycetes</taxon>
        <taxon>Pucciniales</taxon>
        <taxon>Pucciniaceae</taxon>
        <taxon>Puccinia</taxon>
    </lineage>
</organism>
<sequence>MFRVLDEKNPSLSDSLKSSFGDQQSEPQGFPIRGSPPVTTDGLRENSWDPLEISSVIFDPSALNLPFFPTLYPLPPVCLPTLTPHHAAHQESIPNNPA</sequence>
<accession>A0A5B0NLS0</accession>
<evidence type="ECO:0000313" key="2">
    <source>
        <dbReference type="EMBL" id="KAA1089496.1"/>
    </source>
</evidence>
<protein>
    <submittedName>
        <fullName evidence="2">Uncharacterized protein</fullName>
    </submittedName>
</protein>
<proteinExistence type="predicted"/>